<feature type="compositionally biased region" description="Basic residues" evidence="1">
    <location>
        <begin position="115"/>
        <end position="125"/>
    </location>
</feature>
<organism evidence="2 3">
    <name type="scientific">Crenichthys baileyi</name>
    <name type="common">White River springfish</name>
    <dbReference type="NCBI Taxonomy" id="28760"/>
    <lineage>
        <taxon>Eukaryota</taxon>
        <taxon>Metazoa</taxon>
        <taxon>Chordata</taxon>
        <taxon>Craniata</taxon>
        <taxon>Vertebrata</taxon>
        <taxon>Euteleostomi</taxon>
        <taxon>Actinopterygii</taxon>
        <taxon>Neopterygii</taxon>
        <taxon>Teleostei</taxon>
        <taxon>Neoteleostei</taxon>
        <taxon>Acanthomorphata</taxon>
        <taxon>Ovalentaria</taxon>
        <taxon>Atherinomorphae</taxon>
        <taxon>Cyprinodontiformes</taxon>
        <taxon>Goodeidae</taxon>
        <taxon>Crenichthys</taxon>
    </lineage>
</organism>
<comment type="caution">
    <text evidence="2">The sequence shown here is derived from an EMBL/GenBank/DDBJ whole genome shotgun (WGS) entry which is preliminary data.</text>
</comment>
<dbReference type="EMBL" id="JAHHUM010001318">
    <property type="protein sequence ID" value="KAK5612741.1"/>
    <property type="molecule type" value="Genomic_DNA"/>
</dbReference>
<evidence type="ECO:0000313" key="2">
    <source>
        <dbReference type="EMBL" id="KAK5612741.1"/>
    </source>
</evidence>
<protein>
    <submittedName>
        <fullName evidence="2">Uncharacterized protein</fullName>
    </submittedName>
</protein>
<name>A0AAV9RUR1_9TELE</name>
<keyword evidence="3" id="KW-1185">Reference proteome</keyword>
<evidence type="ECO:0000313" key="3">
    <source>
        <dbReference type="Proteomes" id="UP001311232"/>
    </source>
</evidence>
<dbReference type="Proteomes" id="UP001311232">
    <property type="component" value="Unassembled WGS sequence"/>
</dbReference>
<proteinExistence type="predicted"/>
<feature type="region of interest" description="Disordered" evidence="1">
    <location>
        <begin position="1"/>
        <end position="63"/>
    </location>
</feature>
<reference evidence="2 3" key="1">
    <citation type="submission" date="2021-06" db="EMBL/GenBank/DDBJ databases">
        <authorList>
            <person name="Palmer J.M."/>
        </authorList>
    </citation>
    <scope>NUCLEOTIDE SEQUENCE [LARGE SCALE GENOMIC DNA]</scope>
    <source>
        <strain evidence="2 3">MEX-2019</strain>
        <tissue evidence="2">Muscle</tissue>
    </source>
</reference>
<dbReference type="AlphaFoldDB" id="A0AAV9RUR1"/>
<accession>A0AAV9RUR1</accession>
<gene>
    <name evidence="2" type="ORF">CRENBAI_007882</name>
</gene>
<sequence>MPTEWAHSGTAANHASQGHTERCCVRRAPLRKAAPPVPADIKGEEESENRPSSNTAHNHSNRTQRDQVLLALCFLHRNMDYIIPPDSTRLCPIESTTTAKQTQTACERHGNSLQRPRRDKKTFRSPRKLPTMCCVKTPTGPNAHPSCFSSAES</sequence>
<evidence type="ECO:0000256" key="1">
    <source>
        <dbReference type="SAM" id="MobiDB-lite"/>
    </source>
</evidence>
<feature type="region of interest" description="Disordered" evidence="1">
    <location>
        <begin position="98"/>
        <end position="125"/>
    </location>
</feature>